<protein>
    <submittedName>
        <fullName evidence="1">Uncharacterized protein</fullName>
    </submittedName>
</protein>
<proteinExistence type="predicted"/>
<reference evidence="1" key="1">
    <citation type="submission" date="2021-03" db="EMBL/GenBank/DDBJ databases">
        <title>Evolutionary priming and transition to the ectomycorrhizal habit in an iconic lineage of mushroom-forming fungi: is preadaptation a requirement?</title>
        <authorList>
            <consortium name="DOE Joint Genome Institute"/>
            <person name="Looney B.P."/>
            <person name="Miyauchi S."/>
            <person name="Morin E."/>
            <person name="Drula E."/>
            <person name="Courty P.E."/>
            <person name="Chicoki N."/>
            <person name="Fauchery L."/>
            <person name="Kohler A."/>
            <person name="Kuo A."/>
            <person name="LaButti K."/>
            <person name="Pangilinan J."/>
            <person name="Lipzen A."/>
            <person name="Riley R."/>
            <person name="Andreopoulos W."/>
            <person name="He G."/>
            <person name="Johnson J."/>
            <person name="Barry K.W."/>
            <person name="Grigoriev I.V."/>
            <person name="Nagy L."/>
            <person name="Hibbett D."/>
            <person name="Henrissat B."/>
            <person name="Matheny P.B."/>
            <person name="Labbe J."/>
            <person name="Martin A.F."/>
        </authorList>
    </citation>
    <scope>NUCLEOTIDE SEQUENCE</scope>
    <source>
        <strain evidence="1">BPL698</strain>
    </source>
</reference>
<keyword evidence="2" id="KW-1185">Reference proteome</keyword>
<organism evidence="1 2">
    <name type="scientific">Russula earlei</name>
    <dbReference type="NCBI Taxonomy" id="71964"/>
    <lineage>
        <taxon>Eukaryota</taxon>
        <taxon>Fungi</taxon>
        <taxon>Dikarya</taxon>
        <taxon>Basidiomycota</taxon>
        <taxon>Agaricomycotina</taxon>
        <taxon>Agaricomycetes</taxon>
        <taxon>Russulales</taxon>
        <taxon>Russulaceae</taxon>
        <taxon>Russula</taxon>
    </lineage>
</organism>
<evidence type="ECO:0000313" key="1">
    <source>
        <dbReference type="EMBL" id="KAI9456911.1"/>
    </source>
</evidence>
<accession>A0ACC0U0W0</accession>
<gene>
    <name evidence="1" type="ORF">F5148DRAFT_1223323</name>
</gene>
<sequence length="108" mass="11863">MRTLSGFVIFILAVGITPSLALPSTRAVLSRSGEQPDDVIDTTPNKQGSWDNMQRLHLENVLNEKPHWVRKDPQGKLVRLLPSTPTLNMPLPIPPGDGGSSGKRKERS</sequence>
<dbReference type="Proteomes" id="UP001207468">
    <property type="component" value="Unassembled WGS sequence"/>
</dbReference>
<name>A0ACC0U0W0_9AGAM</name>
<dbReference type="EMBL" id="JAGFNK010000228">
    <property type="protein sequence ID" value="KAI9456911.1"/>
    <property type="molecule type" value="Genomic_DNA"/>
</dbReference>
<evidence type="ECO:0000313" key="2">
    <source>
        <dbReference type="Proteomes" id="UP001207468"/>
    </source>
</evidence>
<comment type="caution">
    <text evidence="1">The sequence shown here is derived from an EMBL/GenBank/DDBJ whole genome shotgun (WGS) entry which is preliminary data.</text>
</comment>